<dbReference type="Gramene" id="MELO3C027431.2.1">
    <property type="protein sequence ID" value="MELO3C027431.2.1"/>
    <property type="gene ID" value="MELO3C027431.2"/>
</dbReference>
<organism evidence="1">
    <name type="scientific">Cucumis melo</name>
    <name type="common">Muskmelon</name>
    <dbReference type="NCBI Taxonomy" id="3656"/>
    <lineage>
        <taxon>Eukaryota</taxon>
        <taxon>Viridiplantae</taxon>
        <taxon>Streptophyta</taxon>
        <taxon>Embryophyta</taxon>
        <taxon>Tracheophyta</taxon>
        <taxon>Spermatophyta</taxon>
        <taxon>Magnoliopsida</taxon>
        <taxon>eudicotyledons</taxon>
        <taxon>Gunneridae</taxon>
        <taxon>Pentapetalae</taxon>
        <taxon>rosids</taxon>
        <taxon>fabids</taxon>
        <taxon>Cucurbitales</taxon>
        <taxon>Cucurbitaceae</taxon>
        <taxon>Benincaseae</taxon>
        <taxon>Cucumis</taxon>
    </lineage>
</organism>
<protein>
    <submittedName>
        <fullName evidence="1">Uncharacterized protein</fullName>
    </submittedName>
</protein>
<dbReference type="AlphaFoldDB" id="A0A9I9E250"/>
<reference evidence="1" key="1">
    <citation type="submission" date="2023-03" db="UniProtKB">
        <authorList>
            <consortium name="EnsemblPlants"/>
        </authorList>
    </citation>
    <scope>IDENTIFICATION</scope>
</reference>
<name>A0A9I9E250_CUCME</name>
<evidence type="ECO:0000313" key="1">
    <source>
        <dbReference type="EnsemblPlants" id="MELO3C027431.2.1"/>
    </source>
</evidence>
<sequence>ISTTQFSYRGVKSDPAKVSLFCIGHKCFQLRDSYSDDFSLHSWHCPSLVFPRYRLESELVGGRTKVQHKTIDKMAKLHQRVANARPVLETT</sequence>
<proteinExistence type="predicted"/>
<dbReference type="EnsemblPlants" id="MELO3C027431.2.1">
    <property type="protein sequence ID" value="MELO3C027431.2.1"/>
    <property type="gene ID" value="MELO3C027431.2"/>
</dbReference>
<accession>A0A9I9E250</accession>